<dbReference type="GO" id="GO:0006952">
    <property type="term" value="P:defense response"/>
    <property type="evidence" value="ECO:0007669"/>
    <property type="project" value="UniProtKB-ARBA"/>
</dbReference>
<feature type="signal peptide" evidence="7">
    <location>
        <begin position="1"/>
        <end position="24"/>
    </location>
</feature>
<dbReference type="PANTHER" id="PTHR48059:SF30">
    <property type="entry name" value="OS06G0587000 PROTEIN"/>
    <property type="match status" value="1"/>
</dbReference>
<dbReference type="PRINTS" id="PR00019">
    <property type="entry name" value="LEURICHRPT"/>
</dbReference>
<reference evidence="8" key="1">
    <citation type="submission" date="2023-05" db="EMBL/GenBank/DDBJ databases">
        <authorList>
            <person name="Huff M."/>
        </authorList>
    </citation>
    <scope>NUCLEOTIDE SEQUENCE</scope>
</reference>
<name>A0AAD1YPZ0_9LAMI</name>
<proteinExistence type="predicted"/>
<dbReference type="GO" id="GO:0051707">
    <property type="term" value="P:response to other organism"/>
    <property type="evidence" value="ECO:0007669"/>
    <property type="project" value="UniProtKB-ARBA"/>
</dbReference>
<sequence>MCCSFSFFALPLLISFLLISSVSTNQNASKNHPDKNLFRSNMDPLELETLFKIMESMSSDQNWRISHPNPCSPGSSWLGIECKAGIDNHFHVTRLDFGTPPNPTCKNAATFPPEIFELPNLESIFIFQCFSHTQTAISFPIDKISSSLQQLSLRANSALIGSIPRQFSSLKSLQILTLSQNRLTGRIPVDIFSLSSLLHLDLSYNTLTGVIPFQIGNLRSLLGLDLSYNRLTGPIPAAIGQLLVLQKLDFSSNSLTGSIPDSIQQLNSLIFLALSNNKLRGRFPRGLTELQNLQYLIMDDNPMFIPLPPEFGRLRKLQELRLANSGYSGTIPPIYSQLTNLSALSLQNNRLMGIIPTGFGNLSHIYHLNLSRNFLGGVVPFNSSFLKRLGRNLDLSSNPGLCLSPSEAFGVNLGIDVCGSNKSASSIRPSKKSEAPFQCPKPFTLTTFWVFLALHHILFSV</sequence>
<dbReference type="Pfam" id="PF00560">
    <property type="entry name" value="LRR_1"/>
    <property type="match status" value="1"/>
</dbReference>
<dbReference type="SMART" id="SM00369">
    <property type="entry name" value="LRR_TYP"/>
    <property type="match status" value="4"/>
</dbReference>
<accession>A0AAD1YPZ0</accession>
<keyword evidence="2" id="KW-1003">Cell membrane</keyword>
<dbReference type="FunFam" id="3.80.10.10:FF:000833">
    <property type="entry name" value="Protein TOO MANY MOUTHS"/>
    <property type="match status" value="1"/>
</dbReference>
<protein>
    <submittedName>
        <fullName evidence="8">Uncharacterized protein</fullName>
    </submittedName>
</protein>
<evidence type="ECO:0000256" key="2">
    <source>
        <dbReference type="ARBA" id="ARBA00022475"/>
    </source>
</evidence>
<keyword evidence="6" id="KW-0472">Membrane</keyword>
<dbReference type="InterPro" id="IPR001611">
    <property type="entry name" value="Leu-rich_rpt"/>
</dbReference>
<dbReference type="InterPro" id="IPR032675">
    <property type="entry name" value="LRR_dom_sf"/>
</dbReference>
<feature type="chain" id="PRO_5042023839" evidence="7">
    <location>
        <begin position="25"/>
        <end position="461"/>
    </location>
</feature>
<gene>
    <name evidence="8" type="ORF">FPE_LOCUS2371</name>
</gene>
<dbReference type="GO" id="GO:0005886">
    <property type="term" value="C:plasma membrane"/>
    <property type="evidence" value="ECO:0007669"/>
    <property type="project" value="UniProtKB-SubCell"/>
</dbReference>
<evidence type="ECO:0000256" key="4">
    <source>
        <dbReference type="ARBA" id="ARBA00022729"/>
    </source>
</evidence>
<dbReference type="PANTHER" id="PTHR48059">
    <property type="entry name" value="POLYGALACTURONASE INHIBITOR 1"/>
    <property type="match status" value="1"/>
</dbReference>
<dbReference type="InterPro" id="IPR003591">
    <property type="entry name" value="Leu-rich_rpt_typical-subtyp"/>
</dbReference>
<dbReference type="EMBL" id="OU503036">
    <property type="protein sequence ID" value="CAI9754940.1"/>
    <property type="molecule type" value="Genomic_DNA"/>
</dbReference>
<organism evidence="8 9">
    <name type="scientific">Fraxinus pennsylvanica</name>
    <dbReference type="NCBI Taxonomy" id="56036"/>
    <lineage>
        <taxon>Eukaryota</taxon>
        <taxon>Viridiplantae</taxon>
        <taxon>Streptophyta</taxon>
        <taxon>Embryophyta</taxon>
        <taxon>Tracheophyta</taxon>
        <taxon>Spermatophyta</taxon>
        <taxon>Magnoliopsida</taxon>
        <taxon>eudicotyledons</taxon>
        <taxon>Gunneridae</taxon>
        <taxon>Pentapetalae</taxon>
        <taxon>asterids</taxon>
        <taxon>lamiids</taxon>
        <taxon>Lamiales</taxon>
        <taxon>Oleaceae</taxon>
        <taxon>Oleeae</taxon>
        <taxon>Fraxinus</taxon>
    </lineage>
</organism>
<keyword evidence="4 7" id="KW-0732">Signal</keyword>
<comment type="subcellular location">
    <subcellularLocation>
        <location evidence="1">Cell membrane</location>
    </subcellularLocation>
</comment>
<evidence type="ECO:0000313" key="8">
    <source>
        <dbReference type="EMBL" id="CAI9754940.1"/>
    </source>
</evidence>
<evidence type="ECO:0000256" key="3">
    <source>
        <dbReference type="ARBA" id="ARBA00022614"/>
    </source>
</evidence>
<evidence type="ECO:0000256" key="6">
    <source>
        <dbReference type="ARBA" id="ARBA00023136"/>
    </source>
</evidence>
<dbReference type="Proteomes" id="UP000834106">
    <property type="component" value="Chromosome 1"/>
</dbReference>
<evidence type="ECO:0000256" key="1">
    <source>
        <dbReference type="ARBA" id="ARBA00004236"/>
    </source>
</evidence>
<keyword evidence="5" id="KW-0677">Repeat</keyword>
<dbReference type="Gene3D" id="3.80.10.10">
    <property type="entry name" value="Ribonuclease Inhibitor"/>
    <property type="match status" value="3"/>
</dbReference>
<dbReference type="FunFam" id="3.80.10.10:FF:000269">
    <property type="entry name" value="Piriformospora indica-insensitive protein 2"/>
    <property type="match status" value="1"/>
</dbReference>
<evidence type="ECO:0000256" key="7">
    <source>
        <dbReference type="SAM" id="SignalP"/>
    </source>
</evidence>
<evidence type="ECO:0000313" key="9">
    <source>
        <dbReference type="Proteomes" id="UP000834106"/>
    </source>
</evidence>
<dbReference type="AlphaFoldDB" id="A0AAD1YPZ0"/>
<keyword evidence="3" id="KW-0433">Leucine-rich repeat</keyword>
<dbReference type="Pfam" id="PF13855">
    <property type="entry name" value="LRR_8"/>
    <property type="match status" value="2"/>
</dbReference>
<dbReference type="InterPro" id="IPR051848">
    <property type="entry name" value="PGIP"/>
</dbReference>
<keyword evidence="9" id="KW-1185">Reference proteome</keyword>
<evidence type="ECO:0000256" key="5">
    <source>
        <dbReference type="ARBA" id="ARBA00022737"/>
    </source>
</evidence>
<dbReference type="SUPFAM" id="SSF52058">
    <property type="entry name" value="L domain-like"/>
    <property type="match status" value="1"/>
</dbReference>